<comment type="caution">
    <text evidence="1">The sequence shown here is derived from an EMBL/GenBank/DDBJ whole genome shotgun (WGS) entry which is preliminary data.</text>
</comment>
<reference evidence="1" key="1">
    <citation type="submission" date="2023-07" db="EMBL/GenBank/DDBJ databases">
        <title>Sorghum-associated microbial communities from plants grown in Nebraska, USA.</title>
        <authorList>
            <person name="Schachtman D."/>
        </authorList>
    </citation>
    <scope>NUCLEOTIDE SEQUENCE</scope>
    <source>
        <strain evidence="1">BE330</strain>
    </source>
</reference>
<organism evidence="1 2">
    <name type="scientific">Deinococcus soli</name>
    <name type="common">ex Cha et al. 2016</name>
    <dbReference type="NCBI Taxonomy" id="1309411"/>
    <lineage>
        <taxon>Bacteria</taxon>
        <taxon>Thermotogati</taxon>
        <taxon>Deinococcota</taxon>
        <taxon>Deinococci</taxon>
        <taxon>Deinococcales</taxon>
        <taxon>Deinococcaceae</taxon>
        <taxon>Deinococcus</taxon>
    </lineage>
</organism>
<evidence type="ECO:0000313" key="1">
    <source>
        <dbReference type="EMBL" id="MDR6220751.1"/>
    </source>
</evidence>
<evidence type="ECO:0000313" key="2">
    <source>
        <dbReference type="Proteomes" id="UP001185331"/>
    </source>
</evidence>
<accession>A0AAE3XG79</accession>
<gene>
    <name evidence="1" type="ORF">J2Y00_004378</name>
</gene>
<dbReference type="AlphaFoldDB" id="A0AAE3XG79"/>
<proteinExistence type="predicted"/>
<dbReference type="RefSeq" id="WP_309857843.1">
    <property type="nucleotide sequence ID" value="NZ_JAVDQJ010000015.1"/>
</dbReference>
<dbReference type="EMBL" id="JAVDQK010000016">
    <property type="protein sequence ID" value="MDR6220751.1"/>
    <property type="molecule type" value="Genomic_DNA"/>
</dbReference>
<protein>
    <submittedName>
        <fullName evidence="1">Uncharacterized protein</fullName>
    </submittedName>
</protein>
<dbReference type="Proteomes" id="UP001185331">
    <property type="component" value="Unassembled WGS sequence"/>
</dbReference>
<dbReference type="PROSITE" id="PS51257">
    <property type="entry name" value="PROKAR_LIPOPROTEIN"/>
    <property type="match status" value="1"/>
</dbReference>
<name>A0AAE3XG79_9DEIO</name>
<sequence length="194" mass="22304">MRRGYTARAAHTAGGTGMLGAMGCDIHEYYEIRRNGVWEPADLHPVPDTRGMSQEEEDRILKAHWAHPLDLDRDYDLFALLAGVRNTIEIEPIAAPRGLPDDLSAALQAVWTEVEVWCHHPSWLTLDELLRFDWDQPLRDLDLSEAGVKRRLDREVRTYRDLGQTTGLLSRVVPYLQTRVVDPADLRMVFWFDN</sequence>